<sequence length="258" mass="29641">MNERNLYLPLVPESLVASMLSPEEFGAYLAVGSTSHYRGQAIFFEVDPSFKSDHFPMQLIEEQCVPHADGRPKNSLYLSIYRVLEHVPVSALGNLHLATDDGRVLTLEKQTYEPEADRQLHLYQEFGPVHPTVASTLNAVDFCKKVTSPDAAVQLPRVVFSELILRDFATDPEHGRIGELPYNHIDHLRSGLMELAGQDEKQNKIIFRRIQRDFFFRTIRNGFFVGDQNEMSYYPMPSQESLNSEHYDWWRSAQTTHL</sequence>
<dbReference type="EMBL" id="JACBAZ010000001">
    <property type="protein sequence ID" value="NWK54832.1"/>
    <property type="molecule type" value="Genomic_DNA"/>
</dbReference>
<reference evidence="1 2" key="1">
    <citation type="submission" date="2020-07" db="EMBL/GenBank/DDBJ databases">
        <title>Roseicoccus Jingziensis gen. nov., sp. nov., isolated from coastal seawater.</title>
        <authorList>
            <person name="Feng X."/>
        </authorList>
    </citation>
    <scope>NUCLEOTIDE SEQUENCE [LARGE SCALE GENOMIC DNA]</scope>
    <source>
        <strain evidence="1 2">N1E253</strain>
    </source>
</reference>
<protein>
    <submittedName>
        <fullName evidence="1">Uncharacterized protein</fullName>
    </submittedName>
</protein>
<dbReference type="AlphaFoldDB" id="A0A851GD17"/>
<evidence type="ECO:0000313" key="1">
    <source>
        <dbReference type="EMBL" id="NWK54832.1"/>
    </source>
</evidence>
<keyword evidence="2" id="KW-1185">Reference proteome</keyword>
<accession>A0A851GD17</accession>
<dbReference type="Proteomes" id="UP000557872">
    <property type="component" value="Unassembled WGS sequence"/>
</dbReference>
<name>A0A851GD17_9BACT</name>
<proteinExistence type="predicted"/>
<evidence type="ECO:0000313" key="2">
    <source>
        <dbReference type="Proteomes" id="UP000557872"/>
    </source>
</evidence>
<comment type="caution">
    <text evidence="1">The sequence shown here is derived from an EMBL/GenBank/DDBJ whole genome shotgun (WGS) entry which is preliminary data.</text>
</comment>
<organism evidence="1 2">
    <name type="scientific">Oceaniferula marina</name>
    <dbReference type="NCBI Taxonomy" id="2748318"/>
    <lineage>
        <taxon>Bacteria</taxon>
        <taxon>Pseudomonadati</taxon>
        <taxon>Verrucomicrobiota</taxon>
        <taxon>Verrucomicrobiia</taxon>
        <taxon>Verrucomicrobiales</taxon>
        <taxon>Verrucomicrobiaceae</taxon>
        <taxon>Oceaniferula</taxon>
    </lineage>
</organism>
<dbReference type="RefSeq" id="WP_178931335.1">
    <property type="nucleotide sequence ID" value="NZ_JACBAZ010000001.1"/>
</dbReference>
<gene>
    <name evidence="1" type="ORF">HW115_04380</name>
</gene>